<dbReference type="AlphaFoldDB" id="A0A0A8UVU4"/>
<dbReference type="STRING" id="449.LHA_2597"/>
<evidence type="ECO:0000313" key="2">
    <source>
        <dbReference type="Proteomes" id="UP000032803"/>
    </source>
</evidence>
<protein>
    <recommendedName>
        <fullName evidence="3">TIR domain-containing protein</fullName>
    </recommendedName>
</protein>
<name>A0A0A8UVU4_LEGHA</name>
<gene>
    <name evidence="1" type="ORF">LHA_2597</name>
</gene>
<dbReference type="InterPro" id="IPR035897">
    <property type="entry name" value="Toll_tir_struct_dom_sf"/>
</dbReference>
<dbReference type="KEGG" id="lha:LHA_2597"/>
<organism evidence="1 2">
    <name type="scientific">Legionella hackeliae</name>
    <dbReference type="NCBI Taxonomy" id="449"/>
    <lineage>
        <taxon>Bacteria</taxon>
        <taxon>Pseudomonadati</taxon>
        <taxon>Pseudomonadota</taxon>
        <taxon>Gammaproteobacteria</taxon>
        <taxon>Legionellales</taxon>
        <taxon>Legionellaceae</taxon>
        <taxon>Legionella</taxon>
    </lineage>
</organism>
<reference evidence="2" key="1">
    <citation type="submission" date="2014-09" db="EMBL/GenBank/DDBJ databases">
        <authorList>
            <person name="Gomez-Valero L."/>
        </authorList>
    </citation>
    <scope>NUCLEOTIDE SEQUENCE [LARGE SCALE GENOMIC DNA]</scope>
    <source>
        <strain evidence="2">ATCC35250</strain>
    </source>
</reference>
<evidence type="ECO:0000313" key="1">
    <source>
        <dbReference type="EMBL" id="CEK11601.1"/>
    </source>
</evidence>
<dbReference type="PATRIC" id="fig|449.7.peg.482"/>
<dbReference type="EMBL" id="LN681225">
    <property type="protein sequence ID" value="CEK11601.1"/>
    <property type="molecule type" value="Genomic_DNA"/>
</dbReference>
<dbReference type="Gene3D" id="3.40.50.10140">
    <property type="entry name" value="Toll/interleukin-1 receptor homology (TIR) domain"/>
    <property type="match status" value="1"/>
</dbReference>
<evidence type="ECO:0008006" key="3">
    <source>
        <dbReference type="Google" id="ProtNLM"/>
    </source>
</evidence>
<proteinExistence type="predicted"/>
<dbReference type="OrthoDB" id="5149141at2"/>
<keyword evidence="2" id="KW-1185">Reference proteome</keyword>
<sequence length="344" mass="40230">MTGFFVKEKKASLLIDYLDRIIQSHRQSDYSILILVSLRKLRDLHDEAFMPSSPFFLNKKLHKSNLKKCLRQVEFLVEELNDCEKMEINNLLRLLKNLYRFYSGKIQNNLSSSVVNDFPYKNQLQILANKRNNQILLSNLSKIKSLTIAESFSVPPKIFISYAWPYKDDNAEYWIQPYLVNLAKHLKMSGAIVKLDIITNSHGARIQGHLKEILDSDFILLIGTPSLKRKYEDKNFHVIQDEISAMMQNNGKIIPILVFGDFYSSFPYAFQRNISIEDWRTGDYVNHLKELCLSIYSDKKETLVQVWQDNSVNEFHHLNDDEKKTTVSDSSVVFYEKPYHLKCD</sequence>
<dbReference type="HOGENOM" id="CLU_806078_0_0_6"/>
<dbReference type="Proteomes" id="UP000032803">
    <property type="component" value="Chromosome I"/>
</dbReference>
<dbReference type="RefSeq" id="WP_045106767.1">
    <property type="nucleotide sequence ID" value="NZ_LN681225.1"/>
</dbReference>
<accession>A0A0A8UVU4</accession>